<evidence type="ECO:0000313" key="3">
    <source>
        <dbReference type="Proteomes" id="UP000280834"/>
    </source>
</evidence>
<keyword evidence="1" id="KW-0472">Membrane</keyword>
<dbReference type="Gene3D" id="1.20.930.60">
    <property type="match status" value="1"/>
</dbReference>
<dbReference type="WBParaSite" id="BTMF_0000423201-mRNA-1">
    <property type="protein sequence ID" value="BTMF_0000423201-mRNA-1"/>
    <property type="gene ID" value="BTMF_0000423201"/>
</dbReference>
<dbReference type="Proteomes" id="UP000280834">
    <property type="component" value="Unassembled WGS sequence"/>
</dbReference>
<evidence type="ECO:0000313" key="4">
    <source>
        <dbReference type="WBParaSite" id="BTMF_0000423201-mRNA-1"/>
    </source>
</evidence>
<reference evidence="4" key="1">
    <citation type="submission" date="2017-02" db="UniProtKB">
        <authorList>
            <consortium name="WormBaseParasite"/>
        </authorList>
    </citation>
    <scope>IDENTIFICATION</scope>
</reference>
<dbReference type="EMBL" id="UZAG01003212">
    <property type="protein sequence ID" value="VDO14985.1"/>
    <property type="molecule type" value="Genomic_DNA"/>
</dbReference>
<keyword evidence="1" id="KW-0812">Transmembrane</keyword>
<evidence type="ECO:0000256" key="1">
    <source>
        <dbReference type="SAM" id="Phobius"/>
    </source>
</evidence>
<accession>A0A0R3QD02</accession>
<proteinExistence type="predicted"/>
<feature type="transmembrane region" description="Helical" evidence="1">
    <location>
        <begin position="47"/>
        <end position="66"/>
    </location>
</feature>
<reference evidence="2 3" key="2">
    <citation type="submission" date="2018-11" db="EMBL/GenBank/DDBJ databases">
        <authorList>
            <consortium name="Pathogen Informatics"/>
        </authorList>
    </citation>
    <scope>NUCLEOTIDE SEQUENCE [LARGE SCALE GENOMIC DNA]</scope>
</reference>
<sequence length="68" mass="7772">MPPVPNIPPALTGSKEGTFAFLTVRDRWPKILGKIVDQVHRYRHAHIAVHGEYFVLVAVIVVIPRYRQ</sequence>
<dbReference type="AlphaFoldDB" id="A0A0R3QD02"/>
<keyword evidence="3" id="KW-1185">Reference proteome</keyword>
<dbReference type="STRING" id="42155.A0A0R3QD02"/>
<protein>
    <submittedName>
        <fullName evidence="4">Transposase</fullName>
    </submittedName>
</protein>
<name>A0A0R3QD02_9BILA</name>
<evidence type="ECO:0000313" key="2">
    <source>
        <dbReference type="EMBL" id="VDO14985.1"/>
    </source>
</evidence>
<organism evidence="4">
    <name type="scientific">Brugia timori</name>
    <dbReference type="NCBI Taxonomy" id="42155"/>
    <lineage>
        <taxon>Eukaryota</taxon>
        <taxon>Metazoa</taxon>
        <taxon>Ecdysozoa</taxon>
        <taxon>Nematoda</taxon>
        <taxon>Chromadorea</taxon>
        <taxon>Rhabditida</taxon>
        <taxon>Spirurina</taxon>
        <taxon>Spiruromorpha</taxon>
        <taxon>Filarioidea</taxon>
        <taxon>Onchocercidae</taxon>
        <taxon>Brugia</taxon>
    </lineage>
</organism>
<keyword evidence="1" id="KW-1133">Transmembrane helix</keyword>
<gene>
    <name evidence="2" type="ORF">BTMF_LOCUS3535</name>
</gene>